<dbReference type="EMBL" id="MVGT01004345">
    <property type="protein sequence ID" value="OVA00253.1"/>
    <property type="molecule type" value="Genomic_DNA"/>
</dbReference>
<dbReference type="PANTHER" id="PTHR31113:SF2">
    <property type="entry name" value="OS04G0423200 PROTEIN"/>
    <property type="match status" value="1"/>
</dbReference>
<evidence type="ECO:0000313" key="7">
    <source>
        <dbReference type="EMBL" id="OVA00253.1"/>
    </source>
</evidence>
<dbReference type="Pfam" id="PF05055">
    <property type="entry name" value="DUF677"/>
    <property type="match status" value="1"/>
</dbReference>
<feature type="transmembrane region" description="Helical" evidence="6">
    <location>
        <begin position="165"/>
        <end position="190"/>
    </location>
</feature>
<evidence type="ECO:0000256" key="2">
    <source>
        <dbReference type="ARBA" id="ARBA00009074"/>
    </source>
</evidence>
<comment type="subcellular location">
    <subcellularLocation>
        <location evidence="1">Membrane</location>
    </subcellularLocation>
</comment>
<dbReference type="OMA" id="HKASGIC"/>
<dbReference type="PANTHER" id="PTHR31113">
    <property type="entry name" value="UPF0496 PROTEIN 3-RELATED"/>
    <property type="match status" value="1"/>
</dbReference>
<evidence type="ECO:0000256" key="1">
    <source>
        <dbReference type="ARBA" id="ARBA00004370"/>
    </source>
</evidence>
<dbReference type="InParanoid" id="A0A200PPY2"/>
<keyword evidence="4 6" id="KW-1133">Transmembrane helix</keyword>
<keyword evidence="8" id="KW-1185">Reference proteome</keyword>
<evidence type="ECO:0000256" key="4">
    <source>
        <dbReference type="ARBA" id="ARBA00022989"/>
    </source>
</evidence>
<dbReference type="OrthoDB" id="776561at2759"/>
<name>A0A200PPY2_MACCD</name>
<organism evidence="7 8">
    <name type="scientific">Macleaya cordata</name>
    <name type="common">Five-seeded plume-poppy</name>
    <name type="synonym">Bocconia cordata</name>
    <dbReference type="NCBI Taxonomy" id="56857"/>
    <lineage>
        <taxon>Eukaryota</taxon>
        <taxon>Viridiplantae</taxon>
        <taxon>Streptophyta</taxon>
        <taxon>Embryophyta</taxon>
        <taxon>Tracheophyta</taxon>
        <taxon>Spermatophyta</taxon>
        <taxon>Magnoliopsida</taxon>
        <taxon>Ranunculales</taxon>
        <taxon>Papaveraceae</taxon>
        <taxon>Papaveroideae</taxon>
        <taxon>Macleaya</taxon>
    </lineage>
</organism>
<proteinExistence type="inferred from homology"/>
<evidence type="ECO:0000256" key="5">
    <source>
        <dbReference type="ARBA" id="ARBA00023136"/>
    </source>
</evidence>
<gene>
    <name evidence="7" type="ORF">BVC80_1633g24</name>
</gene>
<comment type="caution">
    <text evidence="7">The sequence shown here is derived from an EMBL/GenBank/DDBJ whole genome shotgun (WGS) entry which is preliminary data.</text>
</comment>
<evidence type="ECO:0000313" key="8">
    <source>
        <dbReference type="Proteomes" id="UP000195402"/>
    </source>
</evidence>
<comment type="similarity">
    <text evidence="2">Belongs to the UPF0496 family.</text>
</comment>
<accession>A0A200PPY2</accession>
<reference evidence="7 8" key="1">
    <citation type="journal article" date="2017" name="Mol. Plant">
        <title>The Genome of Medicinal Plant Macleaya cordata Provides New Insights into Benzylisoquinoline Alkaloids Metabolism.</title>
        <authorList>
            <person name="Liu X."/>
            <person name="Liu Y."/>
            <person name="Huang P."/>
            <person name="Ma Y."/>
            <person name="Qing Z."/>
            <person name="Tang Q."/>
            <person name="Cao H."/>
            <person name="Cheng P."/>
            <person name="Zheng Y."/>
            <person name="Yuan Z."/>
            <person name="Zhou Y."/>
            <person name="Liu J."/>
            <person name="Tang Z."/>
            <person name="Zhuo Y."/>
            <person name="Zhang Y."/>
            <person name="Yu L."/>
            <person name="Huang J."/>
            <person name="Yang P."/>
            <person name="Peng Q."/>
            <person name="Zhang J."/>
            <person name="Jiang W."/>
            <person name="Zhang Z."/>
            <person name="Lin K."/>
            <person name="Ro D.K."/>
            <person name="Chen X."/>
            <person name="Xiong X."/>
            <person name="Shang Y."/>
            <person name="Huang S."/>
            <person name="Zeng J."/>
        </authorList>
    </citation>
    <scope>NUCLEOTIDE SEQUENCE [LARGE SCALE GENOMIC DNA]</scope>
    <source>
        <strain evidence="8">cv. BLH2017</strain>
        <tissue evidence="7">Root</tissue>
    </source>
</reference>
<evidence type="ECO:0000256" key="6">
    <source>
        <dbReference type="SAM" id="Phobius"/>
    </source>
</evidence>
<protein>
    <submittedName>
        <fullName evidence="7">Uncharacterized protein</fullName>
    </submittedName>
</protein>
<dbReference type="Proteomes" id="UP000195402">
    <property type="component" value="Unassembled WGS sequence"/>
</dbReference>
<dbReference type="InterPro" id="IPR007749">
    <property type="entry name" value="DUF677"/>
</dbReference>
<keyword evidence="3 6" id="KW-0812">Transmembrane</keyword>
<dbReference type="GO" id="GO:0016020">
    <property type="term" value="C:membrane"/>
    <property type="evidence" value="ECO:0007669"/>
    <property type="project" value="UniProtKB-SubCell"/>
</dbReference>
<sequence>MQQPSSSFCCGHISDVLLEPGQEAVATVLDATILSENPNLKSLIHNYFDISAEASKICSHLLTSIKQIQYNYKFIQSVLDLVLTGDAFNATEEWKVFVISELNSFNLLKNPFSNPNRNDFKLIHDRYSLVLHHLKTKRKKIAKKIKLIKYFKKGSEICLTTACGVLVVATFALAAHTICGLLMGPAILSLPMKNFLKKKKKILTNIRFLQSGFLRKLGVQLDVAAKGAYILNRDFDTMSRLVARLHDEIEHSKDIVKFCLERKEDRFPLQEVVKELRKSDIGFRKQVEELEEHVYLCLVTINRARSLVIEEMAMVKS</sequence>
<keyword evidence="5 6" id="KW-0472">Membrane</keyword>
<dbReference type="AlphaFoldDB" id="A0A200PPY2"/>
<dbReference type="STRING" id="56857.A0A200PPY2"/>
<evidence type="ECO:0000256" key="3">
    <source>
        <dbReference type="ARBA" id="ARBA00022692"/>
    </source>
</evidence>